<accession>A0A5A9NVS5</accession>
<name>A0A5A9NVS5_9TELE</name>
<dbReference type="InterPro" id="IPR036179">
    <property type="entry name" value="Ig-like_dom_sf"/>
</dbReference>
<dbReference type="SUPFAM" id="SSF48726">
    <property type="entry name" value="Immunoglobulin"/>
    <property type="match status" value="1"/>
</dbReference>
<comment type="caution">
    <text evidence="2">The sequence shown here is derived from an EMBL/GenBank/DDBJ whole genome shotgun (WGS) entry which is preliminary data.</text>
</comment>
<dbReference type="EMBL" id="SOYY01000012">
    <property type="protein sequence ID" value="KAA0713703.1"/>
    <property type="molecule type" value="Genomic_DNA"/>
</dbReference>
<evidence type="ECO:0000313" key="2">
    <source>
        <dbReference type="EMBL" id="KAA0713703.1"/>
    </source>
</evidence>
<dbReference type="Gene3D" id="2.60.40.10">
    <property type="entry name" value="Immunoglobulins"/>
    <property type="match status" value="1"/>
</dbReference>
<dbReference type="InterPro" id="IPR003597">
    <property type="entry name" value="Ig_C1-set"/>
</dbReference>
<protein>
    <recommendedName>
        <fullName evidence="1">Ig-like domain-containing protein</fullName>
    </recommendedName>
</protein>
<dbReference type="PANTHER" id="PTHR19944:SF99">
    <property type="entry name" value="HLA CLASS II HISTOCOMPATIBILITY ANTIGEN, DRB1 BETA CHAIN"/>
    <property type="match status" value="1"/>
</dbReference>
<dbReference type="Pfam" id="PF07654">
    <property type="entry name" value="C1-set"/>
    <property type="match status" value="1"/>
</dbReference>
<dbReference type="Proteomes" id="UP000324632">
    <property type="component" value="Chromosome 12"/>
</dbReference>
<evidence type="ECO:0000259" key="1">
    <source>
        <dbReference type="PROSITE" id="PS50835"/>
    </source>
</evidence>
<sequence length="183" mass="21196">MLICSAYDFYPKFIKMTWMRDDEVMNSDVTSTEEMADGDWYYQIHSNLEYFPKPGEKITCVVEHASSNKPMIYHWECDAQLSITAKNMPATNEPVVLQCMICHVDDGLHTGKAKRKLSVDLRRRVSKELWEGRKQAHVWRAAEAYKMMDVGDPEPRHLPNLATLRKAKQEMGDKELGDKDPIM</sequence>
<dbReference type="InterPro" id="IPR050160">
    <property type="entry name" value="MHC/Immunoglobulin"/>
</dbReference>
<dbReference type="PANTHER" id="PTHR19944">
    <property type="entry name" value="MHC CLASS II-RELATED"/>
    <property type="match status" value="1"/>
</dbReference>
<dbReference type="AlphaFoldDB" id="A0A5A9NVS5"/>
<dbReference type="InterPro" id="IPR007110">
    <property type="entry name" value="Ig-like_dom"/>
</dbReference>
<keyword evidence="3" id="KW-1185">Reference proteome</keyword>
<reference evidence="2 3" key="1">
    <citation type="journal article" date="2019" name="Mol. Ecol. Resour.">
        <title>Chromosome-level genome assembly of Triplophysa tibetana, a fish adapted to the harsh high-altitude environment of the Tibetan Plateau.</title>
        <authorList>
            <person name="Yang X."/>
            <person name="Liu H."/>
            <person name="Ma Z."/>
            <person name="Zou Y."/>
            <person name="Zou M."/>
            <person name="Mao Y."/>
            <person name="Li X."/>
            <person name="Wang H."/>
            <person name="Chen T."/>
            <person name="Wang W."/>
            <person name="Yang R."/>
        </authorList>
    </citation>
    <scope>NUCLEOTIDE SEQUENCE [LARGE SCALE GENOMIC DNA]</scope>
    <source>
        <strain evidence="2">TTIB1903HZAU</strain>
        <tissue evidence="2">Muscle</tissue>
    </source>
</reference>
<gene>
    <name evidence="2" type="ORF">E1301_Tti022843</name>
</gene>
<proteinExistence type="predicted"/>
<dbReference type="SMART" id="SM00407">
    <property type="entry name" value="IGc1"/>
    <property type="match status" value="1"/>
</dbReference>
<dbReference type="PROSITE" id="PS50835">
    <property type="entry name" value="IG_LIKE"/>
    <property type="match status" value="1"/>
</dbReference>
<evidence type="ECO:0000313" key="3">
    <source>
        <dbReference type="Proteomes" id="UP000324632"/>
    </source>
</evidence>
<dbReference type="InterPro" id="IPR013783">
    <property type="entry name" value="Ig-like_fold"/>
</dbReference>
<feature type="domain" description="Ig-like" evidence="1">
    <location>
        <begin position="1"/>
        <end position="72"/>
    </location>
</feature>
<organism evidence="2 3">
    <name type="scientific">Triplophysa tibetana</name>
    <dbReference type="NCBI Taxonomy" id="1572043"/>
    <lineage>
        <taxon>Eukaryota</taxon>
        <taxon>Metazoa</taxon>
        <taxon>Chordata</taxon>
        <taxon>Craniata</taxon>
        <taxon>Vertebrata</taxon>
        <taxon>Euteleostomi</taxon>
        <taxon>Actinopterygii</taxon>
        <taxon>Neopterygii</taxon>
        <taxon>Teleostei</taxon>
        <taxon>Ostariophysi</taxon>
        <taxon>Cypriniformes</taxon>
        <taxon>Nemacheilidae</taxon>
        <taxon>Triplophysa</taxon>
    </lineage>
</organism>